<dbReference type="InterPro" id="IPR011989">
    <property type="entry name" value="ARM-like"/>
</dbReference>
<evidence type="ECO:0000259" key="2">
    <source>
        <dbReference type="Pfam" id="PF18051"/>
    </source>
</evidence>
<evidence type="ECO:0000256" key="1">
    <source>
        <dbReference type="ARBA" id="ARBA00022737"/>
    </source>
</evidence>
<dbReference type="PANTHER" id="PTHR10943:SF1">
    <property type="entry name" value="26S PROTEASOME NON-ATPASE REGULATORY SUBUNIT 2"/>
    <property type="match status" value="1"/>
</dbReference>
<organism evidence="3 4">
    <name type="scientific">Euroglyphus maynei</name>
    <name type="common">Mayne's house dust mite</name>
    <dbReference type="NCBI Taxonomy" id="6958"/>
    <lineage>
        <taxon>Eukaryota</taxon>
        <taxon>Metazoa</taxon>
        <taxon>Ecdysozoa</taxon>
        <taxon>Arthropoda</taxon>
        <taxon>Chelicerata</taxon>
        <taxon>Arachnida</taxon>
        <taxon>Acari</taxon>
        <taxon>Acariformes</taxon>
        <taxon>Sarcoptiformes</taxon>
        <taxon>Astigmata</taxon>
        <taxon>Psoroptidia</taxon>
        <taxon>Analgoidea</taxon>
        <taxon>Pyroglyphidae</taxon>
        <taxon>Pyroglyphinae</taxon>
        <taxon>Euroglyphus</taxon>
    </lineage>
</organism>
<reference evidence="3 4" key="1">
    <citation type="submission" date="2017-03" db="EMBL/GenBank/DDBJ databases">
        <title>Genome Survey of Euroglyphus maynei.</title>
        <authorList>
            <person name="Arlian L.G."/>
            <person name="Morgan M.S."/>
            <person name="Rider S.D."/>
        </authorList>
    </citation>
    <scope>NUCLEOTIDE SEQUENCE [LARGE SCALE GENOMIC DNA]</scope>
    <source>
        <strain evidence="3">Arlian Lab</strain>
        <tissue evidence="3">Whole body</tissue>
    </source>
</reference>
<evidence type="ECO:0000313" key="3">
    <source>
        <dbReference type="EMBL" id="OTF81024.1"/>
    </source>
</evidence>
<dbReference type="Pfam" id="PF18051">
    <property type="entry name" value="RPN1_C"/>
    <property type="match status" value="1"/>
</dbReference>
<evidence type="ECO:0000313" key="4">
    <source>
        <dbReference type="Proteomes" id="UP000194236"/>
    </source>
</evidence>
<feature type="domain" description="26S proteasome non-ATPase regulatory subunit RPN1 C-terminal" evidence="2">
    <location>
        <begin position="191"/>
        <end position="240"/>
    </location>
</feature>
<dbReference type="InterPro" id="IPR041433">
    <property type="entry name" value="RPN1_C"/>
</dbReference>
<dbReference type="PANTHER" id="PTHR10943">
    <property type="entry name" value="26S PROTEASOME NON-ATPASE REGULATORY SUBUNIT"/>
    <property type="match status" value="1"/>
</dbReference>
<dbReference type="GO" id="GO:0005634">
    <property type="term" value="C:nucleus"/>
    <property type="evidence" value="ECO:0007669"/>
    <property type="project" value="TreeGrafter"/>
</dbReference>
<dbReference type="GO" id="GO:0034515">
    <property type="term" value="C:proteasome storage granule"/>
    <property type="evidence" value="ECO:0007669"/>
    <property type="project" value="TreeGrafter"/>
</dbReference>
<dbReference type="Gene3D" id="1.25.10.10">
    <property type="entry name" value="Leucine-rich Repeat Variant"/>
    <property type="match status" value="1"/>
</dbReference>
<dbReference type="Proteomes" id="UP000194236">
    <property type="component" value="Unassembled WGS sequence"/>
</dbReference>
<dbReference type="GO" id="GO:0008540">
    <property type="term" value="C:proteasome regulatory particle, base subcomplex"/>
    <property type="evidence" value="ECO:0007669"/>
    <property type="project" value="TreeGrafter"/>
</dbReference>
<gene>
    <name evidence="3" type="ORF">BLA29_006269</name>
</gene>
<name>A0A1Y3BLZ9_EURMA</name>
<protein>
    <recommendedName>
        <fullName evidence="2">26S proteasome non-ATPase regulatory subunit RPN1 C-terminal domain-containing protein</fullName>
    </recommendedName>
</protein>
<dbReference type="OrthoDB" id="10252509at2759"/>
<dbReference type="GO" id="GO:0043161">
    <property type="term" value="P:proteasome-mediated ubiquitin-dependent protein catabolic process"/>
    <property type="evidence" value="ECO:0007669"/>
    <property type="project" value="TreeGrafter"/>
</dbReference>
<proteinExistence type="predicted"/>
<dbReference type="AlphaFoldDB" id="A0A1Y3BLZ9"/>
<keyword evidence="1" id="KW-0677">Repeat</keyword>
<accession>A0A1Y3BLZ9</accession>
<comment type="caution">
    <text evidence="3">The sequence shown here is derived from an EMBL/GenBank/DDBJ whole genome shotgun (WGS) entry which is preliminary data.</text>
</comment>
<keyword evidence="4" id="KW-1185">Reference proteome</keyword>
<sequence length="245" mass="27601">MVFHTFIRFLKLGSVRIKTSIIIAIALTHLSDPKMTVIELLYKYCHFTDENVVINAILALGFVCAGTNHARVSRMLSELNTTNRDKVNRLFAIKVAQGLLYMGKGLLTLSPQMEMLKLLRQSSLASIMAIMFRLFVDPVNDLIQQHHYYLLFIAGSIRPKFLVTMDTKMNSISVPVRVGQSLDTIGVAGWKPQSVTAASGIFQTPVLLNQHERAELVTDDLFRPLSNHLEGFIIMEKNTDDNHDE</sequence>
<dbReference type="EMBL" id="MUJZ01015603">
    <property type="protein sequence ID" value="OTF81024.1"/>
    <property type="molecule type" value="Genomic_DNA"/>
</dbReference>